<dbReference type="Proteomes" id="UP001204746">
    <property type="component" value="Unassembled WGS sequence"/>
</dbReference>
<evidence type="ECO:0000256" key="1">
    <source>
        <dbReference type="SAM" id="Phobius"/>
    </source>
</evidence>
<keyword evidence="1" id="KW-0472">Membrane</keyword>
<name>A0ABT1V976_9ACTN</name>
<feature type="transmembrane region" description="Helical" evidence="1">
    <location>
        <begin position="12"/>
        <end position="35"/>
    </location>
</feature>
<evidence type="ECO:0000313" key="3">
    <source>
        <dbReference type="Proteomes" id="UP001204746"/>
    </source>
</evidence>
<sequence>MTAADTSRRAVSAFAGGAVGAAAAAFVLITVLWHHHRKAEPGARRVVPDDPGEEWFTSEVLRGFPMEAVRPLLLGPDAPSLNRLYMAWLFATQGHDCAWIARHLDLSAEVVRVLVDAARSRG</sequence>
<accession>A0ABT1V976</accession>
<dbReference type="RefSeq" id="WP_256654747.1">
    <property type="nucleotide sequence ID" value="NZ_JANIAA010000040.1"/>
</dbReference>
<comment type="caution">
    <text evidence="2">The sequence shown here is derived from an EMBL/GenBank/DDBJ whole genome shotgun (WGS) entry which is preliminary data.</text>
</comment>
<proteinExistence type="predicted"/>
<organism evidence="2 3">
    <name type="scientific">Streptomyces rugosispiralis</name>
    <dbReference type="NCBI Taxonomy" id="2967341"/>
    <lineage>
        <taxon>Bacteria</taxon>
        <taxon>Bacillati</taxon>
        <taxon>Actinomycetota</taxon>
        <taxon>Actinomycetes</taxon>
        <taxon>Kitasatosporales</taxon>
        <taxon>Streptomycetaceae</taxon>
        <taxon>Streptomyces</taxon>
    </lineage>
</organism>
<keyword evidence="1" id="KW-1133">Transmembrane helix</keyword>
<reference evidence="2 3" key="1">
    <citation type="submission" date="2022-07" db="EMBL/GenBank/DDBJ databases">
        <authorList>
            <person name="Phongsopitanun W."/>
            <person name="Tanasupawat S."/>
        </authorList>
    </citation>
    <scope>NUCLEOTIDE SEQUENCE [LARGE SCALE GENOMIC DNA]</scope>
    <source>
        <strain evidence="2 3">RCU-064</strain>
    </source>
</reference>
<keyword evidence="3" id="KW-1185">Reference proteome</keyword>
<evidence type="ECO:0008006" key="4">
    <source>
        <dbReference type="Google" id="ProtNLM"/>
    </source>
</evidence>
<keyword evidence="1" id="KW-0812">Transmembrane</keyword>
<evidence type="ECO:0000313" key="2">
    <source>
        <dbReference type="EMBL" id="MCQ8193952.1"/>
    </source>
</evidence>
<dbReference type="EMBL" id="JANIAA010000040">
    <property type="protein sequence ID" value="MCQ8193952.1"/>
    <property type="molecule type" value="Genomic_DNA"/>
</dbReference>
<protein>
    <recommendedName>
        <fullName evidence="4">Secreted protein</fullName>
    </recommendedName>
</protein>
<gene>
    <name evidence="2" type="ORF">NP777_38075</name>
</gene>